<feature type="domain" description="Polymerase/histidinol phosphatase N-terminal" evidence="2">
    <location>
        <begin position="17"/>
        <end position="68"/>
    </location>
</feature>
<dbReference type="PANTHER" id="PTHR42924">
    <property type="entry name" value="EXONUCLEASE"/>
    <property type="match status" value="1"/>
</dbReference>
<dbReference type="InterPro" id="IPR052018">
    <property type="entry name" value="PHP_domain"/>
</dbReference>
<dbReference type="NCBIfam" id="NF038032">
    <property type="entry name" value="CehA_McbA_metalo"/>
    <property type="match status" value="1"/>
</dbReference>
<name>A0A0F9TY82_9ZZZZ</name>
<gene>
    <name evidence="3" type="ORF">LCGC14_0335460</name>
</gene>
<dbReference type="PANTHER" id="PTHR42924:SF3">
    <property type="entry name" value="POLYMERASE_HISTIDINOL PHOSPHATASE N-TERMINAL DOMAIN-CONTAINING PROTEIN"/>
    <property type="match status" value="1"/>
</dbReference>
<protein>
    <recommendedName>
        <fullName evidence="2">Polymerase/histidinol phosphatase N-terminal domain-containing protein</fullName>
    </recommendedName>
</protein>
<dbReference type="EMBL" id="LAZR01000240">
    <property type="protein sequence ID" value="KKN79917.1"/>
    <property type="molecule type" value="Genomic_DNA"/>
</dbReference>
<dbReference type="GO" id="GO:0004534">
    <property type="term" value="F:5'-3' RNA exonuclease activity"/>
    <property type="evidence" value="ECO:0007669"/>
    <property type="project" value="TreeGrafter"/>
</dbReference>
<evidence type="ECO:0000256" key="1">
    <source>
        <dbReference type="SAM" id="MobiDB-lite"/>
    </source>
</evidence>
<proteinExistence type="predicted"/>
<dbReference type="SMART" id="SM00481">
    <property type="entry name" value="POLIIIAc"/>
    <property type="match status" value="1"/>
</dbReference>
<feature type="region of interest" description="Disordered" evidence="1">
    <location>
        <begin position="250"/>
        <end position="269"/>
    </location>
</feature>
<dbReference type="InterPro" id="IPR004013">
    <property type="entry name" value="PHP_dom"/>
</dbReference>
<accession>A0A0F9TY82</accession>
<dbReference type="GO" id="GO:0035312">
    <property type="term" value="F:5'-3' DNA exonuclease activity"/>
    <property type="evidence" value="ECO:0007669"/>
    <property type="project" value="TreeGrafter"/>
</dbReference>
<evidence type="ECO:0000313" key="3">
    <source>
        <dbReference type="EMBL" id="KKN79917.1"/>
    </source>
</evidence>
<dbReference type="Gene3D" id="3.20.20.140">
    <property type="entry name" value="Metal-dependent hydrolases"/>
    <property type="match status" value="1"/>
</dbReference>
<dbReference type="InterPro" id="IPR003141">
    <property type="entry name" value="Pol/His_phosphatase_N"/>
</dbReference>
<dbReference type="SUPFAM" id="SSF89550">
    <property type="entry name" value="PHP domain-like"/>
    <property type="match status" value="1"/>
</dbReference>
<sequence>MTRFVNPFEQPGQWYKANFHTHTNASDGALPPRQVVANYRRKGYDVLAITDHGATHDVRPLSTKSLLVISGTELHPPMTTYKSSFHLVALNVPHGFKPKTTSAKNQAVSCVRQVAKVGGLTILGHPFWCGMEFADYKDLKDVAAVEVWNTICDAGAGRGCSENEWAYILDRNRRLPAVAVDDTHSGGRPGATDTFGGWTWLKMRSLTVANVLKAVRTGATYASCGPKVHDFRVTDGKITLRCSPAARITFKSGPGQGERREAGDGKSVSSFKIKTPSSWPYVRAVVTDATGRSAWTNPIYLKS</sequence>
<dbReference type="Pfam" id="PF02811">
    <property type="entry name" value="PHP"/>
    <property type="match status" value="1"/>
</dbReference>
<organism evidence="3">
    <name type="scientific">marine sediment metagenome</name>
    <dbReference type="NCBI Taxonomy" id="412755"/>
    <lineage>
        <taxon>unclassified sequences</taxon>
        <taxon>metagenomes</taxon>
        <taxon>ecological metagenomes</taxon>
    </lineage>
</organism>
<dbReference type="InterPro" id="IPR016195">
    <property type="entry name" value="Pol/histidinol_Pase-like"/>
</dbReference>
<evidence type="ECO:0000259" key="2">
    <source>
        <dbReference type="SMART" id="SM00481"/>
    </source>
</evidence>
<comment type="caution">
    <text evidence="3">The sequence shown here is derived from an EMBL/GenBank/DDBJ whole genome shotgun (WGS) entry which is preliminary data.</text>
</comment>
<reference evidence="3" key="1">
    <citation type="journal article" date="2015" name="Nature">
        <title>Complex archaea that bridge the gap between prokaryotes and eukaryotes.</title>
        <authorList>
            <person name="Spang A."/>
            <person name="Saw J.H."/>
            <person name="Jorgensen S.L."/>
            <person name="Zaremba-Niedzwiedzka K."/>
            <person name="Martijn J."/>
            <person name="Lind A.E."/>
            <person name="van Eijk R."/>
            <person name="Schleper C."/>
            <person name="Guy L."/>
            <person name="Ettema T.J."/>
        </authorList>
    </citation>
    <scope>NUCLEOTIDE SEQUENCE</scope>
</reference>
<dbReference type="AlphaFoldDB" id="A0A0F9TY82"/>